<protein>
    <submittedName>
        <fullName evidence="1">Uncharacterized protein</fullName>
    </submittedName>
</protein>
<comment type="caution">
    <text evidence="1">The sequence shown here is derived from an EMBL/GenBank/DDBJ whole genome shotgun (WGS) entry which is preliminary data.</text>
</comment>
<dbReference type="EMBL" id="JAFKCT010000005">
    <property type="protein sequence ID" value="MBN7811972.1"/>
    <property type="molecule type" value="Genomic_DNA"/>
</dbReference>
<keyword evidence="2" id="KW-1185">Reference proteome</keyword>
<gene>
    <name evidence="1" type="ORF">J0A68_13550</name>
</gene>
<dbReference type="RefSeq" id="WP_206578748.1">
    <property type="nucleotide sequence ID" value="NZ_JAFKCT010000005.1"/>
</dbReference>
<proteinExistence type="predicted"/>
<accession>A0ABS3C4C2</accession>
<name>A0ABS3C4C2_9BACT</name>
<dbReference type="Proteomes" id="UP000664317">
    <property type="component" value="Unassembled WGS sequence"/>
</dbReference>
<evidence type="ECO:0000313" key="2">
    <source>
        <dbReference type="Proteomes" id="UP000664317"/>
    </source>
</evidence>
<organism evidence="1 2">
    <name type="scientific">Algoriphagus oliviformis</name>
    <dbReference type="NCBI Taxonomy" id="2811231"/>
    <lineage>
        <taxon>Bacteria</taxon>
        <taxon>Pseudomonadati</taxon>
        <taxon>Bacteroidota</taxon>
        <taxon>Cytophagia</taxon>
        <taxon>Cytophagales</taxon>
        <taxon>Cyclobacteriaceae</taxon>
        <taxon>Algoriphagus</taxon>
    </lineage>
</organism>
<reference evidence="1 2" key="1">
    <citation type="submission" date="2021-03" db="EMBL/GenBank/DDBJ databases">
        <title>novel species isolated from a fishpond in China.</title>
        <authorList>
            <person name="Lu H."/>
            <person name="Cai Z."/>
        </authorList>
    </citation>
    <scope>NUCLEOTIDE SEQUENCE [LARGE SCALE GENOMIC DNA]</scope>
    <source>
        <strain evidence="1 2">H41</strain>
    </source>
</reference>
<sequence length="307" mass="34298">MSQNPSFEKLKSKLPDPSTIDFLIEGLSASEFGSLMLEVYRRRSERISPTDLLRDFGQNRFAQASTIDPVLLLETEAAWLKRAREAGFSPVTLSPVAPLGTCSRVAKVNQNNVLSALRGTEVVSDATNVLALKLAQDLKRAPSHSSLRYAAVHRHLRTQHYDNPSFTAHFAAFCLASAGKDPGSFGFELEEANRHAALLLDRLMLFFPKERLSFTFFLREENPTLKKRLEDSENCWTGFPTAFVTDTSQEYYRLFQFKIYVKIGENLVDFADGGPVDWVASLTGNRKLRSFISGIGLELVLKLAGTV</sequence>
<evidence type="ECO:0000313" key="1">
    <source>
        <dbReference type="EMBL" id="MBN7811972.1"/>
    </source>
</evidence>